<organism evidence="1 2">
    <name type="scientific">Heliocybe sulcata</name>
    <dbReference type="NCBI Taxonomy" id="5364"/>
    <lineage>
        <taxon>Eukaryota</taxon>
        <taxon>Fungi</taxon>
        <taxon>Dikarya</taxon>
        <taxon>Basidiomycota</taxon>
        <taxon>Agaricomycotina</taxon>
        <taxon>Agaricomycetes</taxon>
        <taxon>Gloeophyllales</taxon>
        <taxon>Gloeophyllaceae</taxon>
        <taxon>Heliocybe</taxon>
    </lineage>
</organism>
<sequence>MQTNVTKVCLLEFLSVSACLALSSYGLYSELSNLIFLFCARWLCDDGILKNHDSLGADWLRIMPSQRRHQTSVPWLRKPNPISPVGNRERVAHFPTLTPSDPLSIFKPLAGYI</sequence>
<evidence type="ECO:0000313" key="2">
    <source>
        <dbReference type="Proteomes" id="UP000305948"/>
    </source>
</evidence>
<accession>A0A5C3NH83</accession>
<evidence type="ECO:0000313" key="1">
    <source>
        <dbReference type="EMBL" id="TFK56752.1"/>
    </source>
</evidence>
<dbReference type="Proteomes" id="UP000305948">
    <property type="component" value="Unassembled WGS sequence"/>
</dbReference>
<gene>
    <name evidence="1" type="ORF">OE88DRAFT_1650204</name>
</gene>
<dbReference type="EMBL" id="ML213503">
    <property type="protein sequence ID" value="TFK56752.1"/>
    <property type="molecule type" value="Genomic_DNA"/>
</dbReference>
<protein>
    <submittedName>
        <fullName evidence="1">Uncharacterized protein</fullName>
    </submittedName>
</protein>
<keyword evidence="2" id="KW-1185">Reference proteome</keyword>
<reference evidence="1 2" key="1">
    <citation type="journal article" date="2019" name="Nat. Ecol. Evol.">
        <title>Megaphylogeny resolves global patterns of mushroom evolution.</title>
        <authorList>
            <person name="Varga T."/>
            <person name="Krizsan K."/>
            <person name="Foldi C."/>
            <person name="Dima B."/>
            <person name="Sanchez-Garcia M."/>
            <person name="Sanchez-Ramirez S."/>
            <person name="Szollosi G.J."/>
            <person name="Szarkandi J.G."/>
            <person name="Papp V."/>
            <person name="Albert L."/>
            <person name="Andreopoulos W."/>
            <person name="Angelini C."/>
            <person name="Antonin V."/>
            <person name="Barry K.W."/>
            <person name="Bougher N.L."/>
            <person name="Buchanan P."/>
            <person name="Buyck B."/>
            <person name="Bense V."/>
            <person name="Catcheside P."/>
            <person name="Chovatia M."/>
            <person name="Cooper J."/>
            <person name="Damon W."/>
            <person name="Desjardin D."/>
            <person name="Finy P."/>
            <person name="Geml J."/>
            <person name="Haridas S."/>
            <person name="Hughes K."/>
            <person name="Justo A."/>
            <person name="Karasinski D."/>
            <person name="Kautmanova I."/>
            <person name="Kiss B."/>
            <person name="Kocsube S."/>
            <person name="Kotiranta H."/>
            <person name="LaButti K.M."/>
            <person name="Lechner B.E."/>
            <person name="Liimatainen K."/>
            <person name="Lipzen A."/>
            <person name="Lukacs Z."/>
            <person name="Mihaltcheva S."/>
            <person name="Morgado L.N."/>
            <person name="Niskanen T."/>
            <person name="Noordeloos M.E."/>
            <person name="Ohm R.A."/>
            <person name="Ortiz-Santana B."/>
            <person name="Ovrebo C."/>
            <person name="Racz N."/>
            <person name="Riley R."/>
            <person name="Savchenko A."/>
            <person name="Shiryaev A."/>
            <person name="Soop K."/>
            <person name="Spirin V."/>
            <person name="Szebenyi C."/>
            <person name="Tomsovsky M."/>
            <person name="Tulloss R.E."/>
            <person name="Uehling J."/>
            <person name="Grigoriev I.V."/>
            <person name="Vagvolgyi C."/>
            <person name="Papp T."/>
            <person name="Martin F.M."/>
            <person name="Miettinen O."/>
            <person name="Hibbett D.S."/>
            <person name="Nagy L.G."/>
        </authorList>
    </citation>
    <scope>NUCLEOTIDE SEQUENCE [LARGE SCALE GENOMIC DNA]</scope>
    <source>
        <strain evidence="1 2">OMC1185</strain>
    </source>
</reference>
<proteinExistence type="predicted"/>
<dbReference type="AlphaFoldDB" id="A0A5C3NH83"/>
<name>A0A5C3NH83_9AGAM</name>